<dbReference type="HAMAP" id="MF_00235">
    <property type="entry name" value="Adenylate_kinase_Adk"/>
    <property type="match status" value="1"/>
</dbReference>
<feature type="binding site" evidence="7">
    <location>
        <begin position="87"/>
        <end position="90"/>
    </location>
    <ligand>
        <name>AMP</name>
        <dbReference type="ChEBI" id="CHEBI:456215"/>
    </ligand>
</feature>
<dbReference type="Gene3D" id="3.40.50.300">
    <property type="entry name" value="P-loop containing nucleotide triphosphate hydrolases"/>
    <property type="match status" value="1"/>
</dbReference>
<dbReference type="NCBIfam" id="TIGR01351">
    <property type="entry name" value="adk"/>
    <property type="match status" value="1"/>
</dbReference>
<dbReference type="CDD" id="cd01428">
    <property type="entry name" value="ADK"/>
    <property type="match status" value="1"/>
</dbReference>
<evidence type="ECO:0000256" key="6">
    <source>
        <dbReference type="ARBA" id="ARBA00023134"/>
    </source>
</evidence>
<dbReference type="InterPro" id="IPR028586">
    <property type="entry name" value="AK3/Ak4_mitochondrial"/>
</dbReference>
<reference evidence="10 11" key="1">
    <citation type="submission" date="2025-05" db="UniProtKB">
        <authorList>
            <consortium name="RefSeq"/>
        </authorList>
    </citation>
    <scope>IDENTIFICATION</scope>
</reference>
<dbReference type="Proteomes" id="UP001652625">
    <property type="component" value="Chromosome 14"/>
</dbReference>
<feature type="binding site" evidence="7">
    <location>
        <position position="94"/>
    </location>
    <ligand>
        <name>AMP</name>
        <dbReference type="ChEBI" id="CHEBI:456215"/>
    </ligand>
</feature>
<evidence type="ECO:0000313" key="9">
    <source>
        <dbReference type="Proteomes" id="UP001652625"/>
    </source>
</evidence>
<feature type="binding site" evidence="7">
    <location>
        <position position="168"/>
    </location>
    <ligand>
        <name>AMP</name>
        <dbReference type="ChEBI" id="CHEBI:456215"/>
    </ligand>
</feature>
<evidence type="ECO:0000256" key="5">
    <source>
        <dbReference type="ARBA" id="ARBA00023128"/>
    </source>
</evidence>
<dbReference type="PANTHER" id="PTHR23359">
    <property type="entry name" value="NUCLEOTIDE KINASE"/>
    <property type="match status" value="1"/>
</dbReference>
<evidence type="ECO:0000313" key="11">
    <source>
        <dbReference type="RefSeq" id="XP_065673402.1"/>
    </source>
</evidence>
<gene>
    <name evidence="10 11" type="primary">LOC100213111</name>
</gene>
<evidence type="ECO:0000259" key="8">
    <source>
        <dbReference type="Pfam" id="PF05191"/>
    </source>
</evidence>
<evidence type="ECO:0000256" key="3">
    <source>
        <dbReference type="ARBA" id="ARBA00022741"/>
    </source>
</evidence>
<feature type="binding site" evidence="7">
    <location>
        <position position="35"/>
    </location>
    <ligand>
        <name>AMP</name>
        <dbReference type="ChEBI" id="CHEBI:456215"/>
    </ligand>
</feature>
<evidence type="ECO:0000256" key="1">
    <source>
        <dbReference type="ARBA" id="ARBA00004305"/>
    </source>
</evidence>
<feature type="binding site" evidence="7">
    <location>
        <position position="197"/>
    </location>
    <ligand>
        <name>GTP</name>
        <dbReference type="ChEBI" id="CHEBI:37565"/>
    </ligand>
</feature>
<organism evidence="9 10">
    <name type="scientific">Hydra vulgaris</name>
    <name type="common">Hydra</name>
    <name type="synonym">Hydra attenuata</name>
    <dbReference type="NCBI Taxonomy" id="6087"/>
    <lineage>
        <taxon>Eukaryota</taxon>
        <taxon>Metazoa</taxon>
        <taxon>Cnidaria</taxon>
        <taxon>Hydrozoa</taxon>
        <taxon>Hydroidolina</taxon>
        <taxon>Anthoathecata</taxon>
        <taxon>Aplanulata</taxon>
        <taxon>Hydridae</taxon>
        <taxon>Hydra</taxon>
    </lineage>
</organism>
<dbReference type="GeneID" id="100213111"/>
<comment type="function">
    <text evidence="7">Involved in maintaining the homeostasis of cellular nucleotides by catalyzing the interconversion of nucleoside phosphates. Has GTP:AMP phosphotransferase and ITP:AMP phosphotransferase activities.</text>
</comment>
<evidence type="ECO:0000256" key="7">
    <source>
        <dbReference type="HAMAP-Rule" id="MF_03169"/>
    </source>
</evidence>
<comment type="subunit">
    <text evidence="7">Monomer.</text>
</comment>
<evidence type="ECO:0000256" key="2">
    <source>
        <dbReference type="ARBA" id="ARBA00022679"/>
    </source>
</evidence>
<dbReference type="PRINTS" id="PR00094">
    <property type="entry name" value="ADENYLTKNASE"/>
</dbReference>
<comment type="similarity">
    <text evidence="7">Belongs to the adenylate kinase family. AK3 subfamily.</text>
</comment>
<feature type="binding site" evidence="7">
    <location>
        <position position="124"/>
    </location>
    <ligand>
        <name>GTP</name>
        <dbReference type="ChEBI" id="CHEBI:37565"/>
    </ligand>
</feature>
<evidence type="ECO:0000313" key="10">
    <source>
        <dbReference type="RefSeq" id="XP_065673401.1"/>
    </source>
</evidence>
<comment type="domain">
    <text evidence="7">Consists of three domains, a large central CORE domain and two small peripheral domains, NMPbind and LID, which undergo movements during catalysis. The LID domain closes over the site of phosphoryl transfer upon GTP binding. Assembling and dissambling the active center during each catalytic cycle provides an effective means to prevent GTP hydrolysis.</text>
</comment>
<dbReference type="HAMAP" id="MF_03169">
    <property type="entry name" value="Adenylate_kinase_AK3"/>
    <property type="match status" value="1"/>
</dbReference>
<dbReference type="Pfam" id="PF00406">
    <property type="entry name" value="ADK"/>
    <property type="match status" value="1"/>
</dbReference>
<dbReference type="Pfam" id="PF05191">
    <property type="entry name" value="ADK_lid"/>
    <property type="match status" value="1"/>
</dbReference>
<feature type="binding site" evidence="7">
    <location>
        <begin position="14"/>
        <end position="19"/>
    </location>
    <ligand>
        <name>GTP</name>
        <dbReference type="ChEBI" id="CHEBI:37565"/>
    </ligand>
</feature>
<dbReference type="PROSITE" id="PS00113">
    <property type="entry name" value="ADENYLATE_KINASE"/>
    <property type="match status" value="1"/>
</dbReference>
<keyword evidence="9" id="KW-1185">Reference proteome</keyword>
<feature type="binding site" evidence="7">
    <location>
        <position position="157"/>
    </location>
    <ligand>
        <name>AMP</name>
        <dbReference type="ChEBI" id="CHEBI:456215"/>
    </ligand>
</feature>
<comment type="subcellular location">
    <subcellularLocation>
        <location evidence="1 7">Mitochondrion matrix</location>
    </subcellularLocation>
</comment>
<dbReference type="SUPFAM" id="SSF52540">
    <property type="entry name" value="P-loop containing nucleoside triphosphate hydrolases"/>
    <property type="match status" value="1"/>
</dbReference>
<keyword evidence="2 7" id="KW-0808">Transferase</keyword>
<feature type="binding site" evidence="7">
    <location>
        <position position="40"/>
    </location>
    <ligand>
        <name>AMP</name>
        <dbReference type="ChEBI" id="CHEBI:456215"/>
    </ligand>
</feature>
<dbReference type="InterPro" id="IPR027417">
    <property type="entry name" value="P-loop_NTPase"/>
</dbReference>
<dbReference type="InterPro" id="IPR000850">
    <property type="entry name" value="Adenylat/UMP-CMP_kin"/>
</dbReference>
<proteinExistence type="inferred from homology"/>
<comment type="caution">
    <text evidence="7">Lacks conserved residue(s) required for the propagation of feature annotation.</text>
</comment>
<feature type="region of interest" description="NMPbind" evidence="7">
    <location>
        <begin position="34"/>
        <end position="63"/>
    </location>
</feature>
<dbReference type="EC" id="2.7.4.10" evidence="7"/>
<feature type="region of interest" description="LID" evidence="7">
    <location>
        <begin position="123"/>
        <end position="160"/>
    </location>
</feature>
<name>A0ABM4DG48_HYDVU</name>
<feature type="domain" description="Adenylate kinase active site lid" evidence="8">
    <location>
        <begin position="124"/>
        <end position="159"/>
    </location>
</feature>
<comment type="catalytic activity">
    <reaction evidence="7">
        <text>a ribonucleoside 5'-triphosphate + AMP = a ribonucleoside 5'-diphosphate + ADP</text>
        <dbReference type="Rhea" id="RHEA:13749"/>
        <dbReference type="ChEBI" id="CHEBI:57930"/>
        <dbReference type="ChEBI" id="CHEBI:61557"/>
        <dbReference type="ChEBI" id="CHEBI:456215"/>
        <dbReference type="ChEBI" id="CHEBI:456216"/>
        <dbReference type="EC" id="2.7.4.10"/>
    </reaction>
</comment>
<evidence type="ECO:0000256" key="4">
    <source>
        <dbReference type="ARBA" id="ARBA00022777"/>
    </source>
</evidence>
<sequence length="218" mass="24843">MSKILKTIIFGAPGSGKGTISSRMVNDFNLLHISSSDLLRNQVTAHTPVGQEIAKYMSEGKLIPDPLMIDIFNKELQKVNQSWLLDGFPRTLTQAKGLAEIHSVNLAINLNVPFETIRKRLEERWIHKPSGRTYHLTWSPPKIAGIDDLTGEKLIQRDDDKPEIVQQRLKVYDELTRPLLRFYKDAGILQTFSGTESNVIYPELQNFLKVYLHSFNAQ</sequence>
<dbReference type="InterPro" id="IPR006259">
    <property type="entry name" value="Adenyl_kin_sub"/>
</dbReference>
<keyword evidence="6 7" id="KW-0342">GTP-binding</keyword>
<dbReference type="RefSeq" id="XP_065673401.1">
    <property type="nucleotide sequence ID" value="XM_065817329.1"/>
</dbReference>
<dbReference type="InterPro" id="IPR007862">
    <property type="entry name" value="Adenylate_kinase_lid-dom"/>
</dbReference>
<feature type="binding site" evidence="7">
    <location>
        <begin position="61"/>
        <end position="63"/>
    </location>
    <ligand>
        <name>AMP</name>
        <dbReference type="ChEBI" id="CHEBI:456215"/>
    </ligand>
</feature>
<protein>
    <recommendedName>
        <fullName evidence="7">GTP:AMP phosphotransferase, mitochondrial</fullName>
        <ecNumber evidence="7">2.7.4.10</ecNumber>
    </recommendedName>
    <alternativeName>
        <fullName evidence="7">Adenylate kinase 3</fullName>
        <shortName evidence="7">AK 3</shortName>
    </alternativeName>
</protein>
<dbReference type="RefSeq" id="XP_065673402.1">
    <property type="nucleotide sequence ID" value="XM_065817330.1"/>
</dbReference>
<dbReference type="SUPFAM" id="SSF57774">
    <property type="entry name" value="Microbial and mitochondrial ADK, insert 'zinc finger' domain"/>
    <property type="match status" value="1"/>
</dbReference>
<accession>A0ABM4DG48</accession>
<dbReference type="InterPro" id="IPR033690">
    <property type="entry name" value="Adenylat_kinase_CS"/>
</dbReference>
<keyword evidence="3 7" id="KW-0547">Nucleotide-binding</keyword>
<keyword evidence="4 7" id="KW-0418">Kinase</keyword>
<dbReference type="InterPro" id="IPR036193">
    <property type="entry name" value="ADK_active_lid_dom_sf"/>
</dbReference>
<keyword evidence="5 7" id="KW-0496">Mitochondrion</keyword>